<dbReference type="InterPro" id="IPR001279">
    <property type="entry name" value="Metallo-B-lactamas"/>
</dbReference>
<dbReference type="InterPro" id="IPR036866">
    <property type="entry name" value="RibonucZ/Hydroxyglut_hydro"/>
</dbReference>
<evidence type="ECO:0000256" key="2">
    <source>
        <dbReference type="SAM" id="Phobius"/>
    </source>
</evidence>
<keyword evidence="2" id="KW-1133">Transmembrane helix</keyword>
<accession>A0ABX0XAM9</accession>
<keyword evidence="5" id="KW-1185">Reference proteome</keyword>
<reference evidence="4 5" key="1">
    <citation type="submission" date="2020-03" db="EMBL/GenBank/DDBJ databases">
        <title>Genomic Encyclopedia of Type Strains, Phase IV (KMG-IV): sequencing the most valuable type-strain genomes for metagenomic binning, comparative biology and taxonomic classification.</title>
        <authorList>
            <person name="Goeker M."/>
        </authorList>
    </citation>
    <scope>NUCLEOTIDE SEQUENCE [LARGE SCALE GENOMIC DNA]</scope>
    <source>
        <strain evidence="4 5">DSM 105096</strain>
    </source>
</reference>
<dbReference type="RefSeq" id="WP_168037044.1">
    <property type="nucleotide sequence ID" value="NZ_JAATJH010000002.1"/>
</dbReference>
<comment type="caution">
    <text evidence="4">The sequence shown here is derived from an EMBL/GenBank/DDBJ whole genome shotgun (WGS) entry which is preliminary data.</text>
</comment>
<evidence type="ECO:0000313" key="4">
    <source>
        <dbReference type="EMBL" id="NJC26290.1"/>
    </source>
</evidence>
<keyword evidence="2" id="KW-0812">Transmembrane</keyword>
<dbReference type="PANTHER" id="PTHR42951:SF17">
    <property type="entry name" value="METALLO-BETA-LACTAMASE DOMAIN-CONTAINING PROTEIN"/>
    <property type="match status" value="1"/>
</dbReference>
<evidence type="ECO:0000259" key="3">
    <source>
        <dbReference type="SMART" id="SM00849"/>
    </source>
</evidence>
<dbReference type="SMART" id="SM00849">
    <property type="entry name" value="Lactamase_B"/>
    <property type="match status" value="1"/>
</dbReference>
<protein>
    <submittedName>
        <fullName evidence="4">Glyoxylase-like metal-dependent hydrolase (Beta-lactamase superfamily II)</fullName>
    </submittedName>
</protein>
<feature type="transmembrane region" description="Helical" evidence="2">
    <location>
        <begin position="287"/>
        <end position="308"/>
    </location>
</feature>
<dbReference type="Proteomes" id="UP000770785">
    <property type="component" value="Unassembled WGS sequence"/>
</dbReference>
<evidence type="ECO:0000313" key="5">
    <source>
        <dbReference type="Proteomes" id="UP000770785"/>
    </source>
</evidence>
<proteinExistence type="predicted"/>
<dbReference type="InterPro" id="IPR050855">
    <property type="entry name" value="NDM-1-like"/>
</dbReference>
<gene>
    <name evidence="4" type="ORF">GGR27_001789</name>
</gene>
<dbReference type="PANTHER" id="PTHR42951">
    <property type="entry name" value="METALLO-BETA-LACTAMASE DOMAIN-CONTAINING"/>
    <property type="match status" value="1"/>
</dbReference>
<feature type="domain" description="Metallo-beta-lactamase" evidence="3">
    <location>
        <begin position="28"/>
        <end position="234"/>
    </location>
</feature>
<organism evidence="4 5">
    <name type="scientific">Neolewinella antarctica</name>
    <dbReference type="NCBI Taxonomy" id="442734"/>
    <lineage>
        <taxon>Bacteria</taxon>
        <taxon>Pseudomonadati</taxon>
        <taxon>Bacteroidota</taxon>
        <taxon>Saprospiria</taxon>
        <taxon>Saprospirales</taxon>
        <taxon>Lewinellaceae</taxon>
        <taxon>Neolewinella</taxon>
    </lineage>
</organism>
<dbReference type="Gene3D" id="3.60.15.10">
    <property type="entry name" value="Ribonuclease Z/Hydroxyacylglutathione hydrolase-like"/>
    <property type="match status" value="1"/>
</dbReference>
<evidence type="ECO:0000256" key="1">
    <source>
        <dbReference type="SAM" id="MobiDB-lite"/>
    </source>
</evidence>
<feature type="region of interest" description="Disordered" evidence="1">
    <location>
        <begin position="312"/>
        <end position="338"/>
    </location>
</feature>
<dbReference type="CDD" id="cd07721">
    <property type="entry name" value="yflN-like_MBL-fold"/>
    <property type="match status" value="1"/>
</dbReference>
<name>A0ABX0XAM9_9BACT</name>
<keyword evidence="2" id="KW-0472">Membrane</keyword>
<dbReference type="Pfam" id="PF00753">
    <property type="entry name" value="Lactamase_B"/>
    <property type="match status" value="1"/>
</dbReference>
<sequence>MELSSIENPTTPVTESGAPDVLRIPTAFVNVYAVGDPNVSWVLVDTGLPGFGNYVKRITEAHASSPPAAIILTHGHFDHAGNAIALADEWDVPIYAHPAELPFLTGRSNYAPADSSMGGAIAQLARVFPLTGYDFSARVQPLPEDGSVPGLEGWRWLHTPGHTNGHVSLWRESDRFLIAGDALATMDLDSWLTQITHTREIARAPVPFTPDWDAAEASLSQLAELRPRTLAAGHGQIINDPDLATKLAQYATRSQRPTYGRYARQAPVYDVKLGVISVPEPVVDRSLPWLIGGIGATVFGMVVLKALLSSGKKERNAPPRKNKLVLAGPIDQAIPSPS</sequence>
<dbReference type="EMBL" id="JAATJH010000002">
    <property type="protein sequence ID" value="NJC26290.1"/>
    <property type="molecule type" value="Genomic_DNA"/>
</dbReference>
<dbReference type="SUPFAM" id="SSF56281">
    <property type="entry name" value="Metallo-hydrolase/oxidoreductase"/>
    <property type="match status" value="1"/>
</dbReference>